<dbReference type="KEGG" id="acij:JS278_00643"/>
<dbReference type="EMBL" id="CP025198">
    <property type="protein sequence ID" value="AXE37834.1"/>
    <property type="molecule type" value="Genomic_DNA"/>
</dbReference>
<dbReference type="AlphaFoldDB" id="A0A344URD6"/>
<evidence type="ECO:0000313" key="2">
    <source>
        <dbReference type="EMBL" id="AXE37834.1"/>
    </source>
</evidence>
<feature type="region of interest" description="Disordered" evidence="1">
    <location>
        <begin position="100"/>
        <end position="121"/>
    </location>
</feature>
<keyword evidence="3" id="KW-1185">Reference proteome</keyword>
<sequence length="121" mass="12698">MSSSTDLVRDVIATLNAAEENEGPLGLVEALAEARDLLEEAHAEAMAEAVVAGSSVREVARAAGLAPNSVNPRLARTGLLSGYAESGRVGADQITLAKRDLSRGDLPEGEGTMRFVPRRRT</sequence>
<evidence type="ECO:0000313" key="3">
    <source>
        <dbReference type="Proteomes" id="UP000251995"/>
    </source>
</evidence>
<protein>
    <submittedName>
        <fullName evidence="2">Uncharacterized protein</fullName>
    </submittedName>
</protein>
<organism evidence="2 3">
    <name type="scientific">Acidipropionibacterium virtanenii</name>
    <dbReference type="NCBI Taxonomy" id="2057246"/>
    <lineage>
        <taxon>Bacteria</taxon>
        <taxon>Bacillati</taxon>
        <taxon>Actinomycetota</taxon>
        <taxon>Actinomycetes</taxon>
        <taxon>Propionibacteriales</taxon>
        <taxon>Propionibacteriaceae</taxon>
        <taxon>Acidipropionibacterium</taxon>
    </lineage>
</organism>
<evidence type="ECO:0000256" key="1">
    <source>
        <dbReference type="SAM" id="MobiDB-lite"/>
    </source>
</evidence>
<dbReference type="OrthoDB" id="4729789at2"/>
<proteinExistence type="predicted"/>
<dbReference type="Proteomes" id="UP000251995">
    <property type="component" value="Chromosome"/>
</dbReference>
<reference evidence="2 3" key="1">
    <citation type="submission" date="2017-12" db="EMBL/GenBank/DDBJ databases">
        <title>The whole genome sequence of the Acidipropionibacterium virtanenii sp. nov. type strain JS278.</title>
        <authorList>
            <person name="Laine P."/>
            <person name="Deptula P."/>
            <person name="Varmanen P."/>
            <person name="Auvinen P."/>
        </authorList>
    </citation>
    <scope>NUCLEOTIDE SEQUENCE [LARGE SCALE GENOMIC DNA]</scope>
    <source>
        <strain evidence="2 3">JS278</strain>
    </source>
</reference>
<name>A0A344URD6_9ACTN</name>
<dbReference type="RefSeq" id="WP_114043940.1">
    <property type="nucleotide sequence ID" value="NZ_CP025198.1"/>
</dbReference>
<gene>
    <name evidence="2" type="ORF">JS278_00643</name>
</gene>
<accession>A0A344URD6</accession>